<name>R7ZI58_LYSSH</name>
<proteinExistence type="predicted"/>
<evidence type="ECO:0000313" key="1">
    <source>
        <dbReference type="EMBL" id="EON73719.1"/>
    </source>
</evidence>
<organism evidence="1 2">
    <name type="scientific">Lysinibacillus sphaericus OT4b.31</name>
    <dbReference type="NCBI Taxonomy" id="1285586"/>
    <lineage>
        <taxon>Bacteria</taxon>
        <taxon>Bacillati</taxon>
        <taxon>Bacillota</taxon>
        <taxon>Bacilli</taxon>
        <taxon>Bacillales</taxon>
        <taxon>Bacillaceae</taxon>
        <taxon>Lysinibacillus</taxon>
    </lineage>
</organism>
<dbReference type="OrthoDB" id="2737310at2"/>
<dbReference type="Pfam" id="PF12787">
    <property type="entry name" value="EcsC"/>
    <property type="match status" value="1"/>
</dbReference>
<dbReference type="RefSeq" id="WP_010857688.1">
    <property type="nucleotide sequence ID" value="NZ_KB933398.1"/>
</dbReference>
<dbReference type="HOGENOM" id="CLU_083892_0_0_9"/>
<dbReference type="PANTHER" id="PTHR41260">
    <property type="entry name" value="PROTEIN ECSC"/>
    <property type="match status" value="1"/>
</dbReference>
<dbReference type="EMBL" id="AQPX01000008">
    <property type="protein sequence ID" value="EON73719.1"/>
    <property type="molecule type" value="Genomic_DNA"/>
</dbReference>
<evidence type="ECO:0000313" key="2">
    <source>
        <dbReference type="Proteomes" id="UP000013911"/>
    </source>
</evidence>
<dbReference type="PANTHER" id="PTHR41260:SF1">
    <property type="entry name" value="PROTEIN ECSC"/>
    <property type="match status" value="1"/>
</dbReference>
<dbReference type="Proteomes" id="UP000013911">
    <property type="component" value="Unassembled WGS sequence"/>
</dbReference>
<dbReference type="AlphaFoldDB" id="R7ZI58"/>
<evidence type="ECO:0008006" key="3">
    <source>
        <dbReference type="Google" id="ProtNLM"/>
    </source>
</evidence>
<comment type="caution">
    <text evidence="1">The sequence shown here is derived from an EMBL/GenBank/DDBJ whole genome shotgun (WGS) entry which is preliminary data.</text>
</comment>
<dbReference type="PATRIC" id="fig|1285586.5.peg.730"/>
<accession>R7ZI58</accession>
<reference evidence="1 2" key="1">
    <citation type="submission" date="2013-04" db="EMBL/GenBank/DDBJ databases">
        <title>Draft genome of the heavy metal tolerant bacterium Lysinibacillus sphaericus strain OT4b.31.</title>
        <authorList>
            <person name="Pena-Montenegro T.D."/>
            <person name="Dussan J."/>
        </authorList>
    </citation>
    <scope>NUCLEOTIDE SEQUENCE [LARGE SCALE GENOMIC DNA]</scope>
    <source>
        <strain evidence="1 2">OT4b.31</strain>
    </source>
</reference>
<dbReference type="eggNOG" id="ENOG502Z89E">
    <property type="taxonomic scope" value="Bacteria"/>
</dbReference>
<dbReference type="InterPro" id="IPR024787">
    <property type="entry name" value="EcsC"/>
</dbReference>
<protein>
    <recommendedName>
        <fullName evidence="3">EcsC family protein</fullName>
    </recommendedName>
</protein>
<sequence>MEKKEELEIQLQTIQAWEKDQKGLWFWEKLGRIPFKILDKMTPAFIQNKIAVLVDELGNYIQSGGKYLINEHSMLQKIRNASSYKDIFTISDVGKMPLEDMITLSDKLQNDRVKLATVQGASTGIGGIFTMAIDIPMILGMSLKTLQEIALIHGYDPNEKMERIFIVKCLQFSSADIVGKEAILEELSSMHKDSNASENMISQLQGWQEVFFTYRDQMGWKKLFQMIPIAGIIFGAYANKGMIQDVAEAGTMLYRKRRICEKLTELENL</sequence>
<gene>
    <name evidence="1" type="ORF">H131_03619</name>
</gene>